<dbReference type="CDD" id="cd18084">
    <property type="entry name" value="RsmE-like"/>
    <property type="match status" value="1"/>
</dbReference>
<evidence type="ECO:0000259" key="12">
    <source>
        <dbReference type="Pfam" id="PF20260"/>
    </source>
</evidence>
<dbReference type="KEGG" id="tal:Thal_1310"/>
<dbReference type="AlphaFoldDB" id="D3SMG1"/>
<dbReference type="InterPro" id="IPR006700">
    <property type="entry name" value="RsmE"/>
</dbReference>
<dbReference type="STRING" id="638303.Thal_1310"/>
<sequence>MGGLVPPAMQRTVATFRRGDLFRIEGEELKHIFARRWKVGQKVEVFWEGRLFLCVLESISKKGAVCRILEEISTRPAEPYVYLYQCVPVEIGKMDFIVEKVSEVGAYQLTPLLSSRSFQNLQALEKRYERWRRIAFSSFKQCGRPIPLEIAPVTHLEDLKCRGGVCMVLDSFGGEIWLSEVNLKDVKEVHLVVGPEGGFSEKEVQLLREKGFLPVRLRPYTLRSETAAVLAVGLVMNFSSPPSPTSS</sequence>
<dbReference type="GO" id="GO:0070042">
    <property type="term" value="F:rRNA (uridine-N3-)-methyltransferase activity"/>
    <property type="evidence" value="ECO:0007669"/>
    <property type="project" value="TreeGrafter"/>
</dbReference>
<dbReference type="PANTHER" id="PTHR30027:SF3">
    <property type="entry name" value="16S RRNA (URACIL(1498)-N(3))-METHYLTRANSFERASE"/>
    <property type="match status" value="1"/>
</dbReference>
<dbReference type="Gene3D" id="3.40.1280.10">
    <property type="match status" value="1"/>
</dbReference>
<evidence type="ECO:0000256" key="1">
    <source>
        <dbReference type="ARBA" id="ARBA00004496"/>
    </source>
</evidence>
<feature type="domain" description="Ribosomal RNA small subunit methyltransferase E PUA-like" evidence="12">
    <location>
        <begin position="24"/>
        <end position="69"/>
    </location>
</feature>
<dbReference type="GO" id="GO:0005737">
    <property type="term" value="C:cytoplasm"/>
    <property type="evidence" value="ECO:0007669"/>
    <property type="project" value="UniProtKB-SubCell"/>
</dbReference>
<comment type="catalytic activity">
    <reaction evidence="9 10">
        <text>uridine(1498) in 16S rRNA + S-adenosyl-L-methionine = N(3)-methyluridine(1498) in 16S rRNA + S-adenosyl-L-homocysteine + H(+)</text>
        <dbReference type="Rhea" id="RHEA:42920"/>
        <dbReference type="Rhea" id="RHEA-COMP:10283"/>
        <dbReference type="Rhea" id="RHEA-COMP:10284"/>
        <dbReference type="ChEBI" id="CHEBI:15378"/>
        <dbReference type="ChEBI" id="CHEBI:57856"/>
        <dbReference type="ChEBI" id="CHEBI:59789"/>
        <dbReference type="ChEBI" id="CHEBI:65315"/>
        <dbReference type="ChEBI" id="CHEBI:74502"/>
        <dbReference type="EC" id="2.1.1.193"/>
    </reaction>
</comment>
<evidence type="ECO:0000256" key="5">
    <source>
        <dbReference type="ARBA" id="ARBA00022603"/>
    </source>
</evidence>
<evidence type="ECO:0000259" key="11">
    <source>
        <dbReference type="Pfam" id="PF04452"/>
    </source>
</evidence>
<comment type="subcellular location">
    <subcellularLocation>
        <location evidence="1 10">Cytoplasm</location>
    </subcellularLocation>
</comment>
<dbReference type="Proteomes" id="UP000002043">
    <property type="component" value="Chromosome"/>
</dbReference>
<keyword evidence="14" id="KW-1185">Reference proteome</keyword>
<dbReference type="GO" id="GO:0070475">
    <property type="term" value="P:rRNA base methylation"/>
    <property type="evidence" value="ECO:0007669"/>
    <property type="project" value="TreeGrafter"/>
</dbReference>
<evidence type="ECO:0000256" key="2">
    <source>
        <dbReference type="ARBA" id="ARBA00005528"/>
    </source>
</evidence>
<dbReference type="OrthoDB" id="9815641at2"/>
<accession>D3SMG1</accession>
<evidence type="ECO:0000256" key="7">
    <source>
        <dbReference type="ARBA" id="ARBA00022691"/>
    </source>
</evidence>
<reference evidence="14" key="1">
    <citation type="journal article" date="2010" name="Stand. Genomic Sci.">
        <title>Complete genome sequence of Thermocrinis albus type strain (HI 11/12T).</title>
        <authorList>
            <person name="Wirth R."/>
            <person name="Sikorski J."/>
            <person name="Brambilla E."/>
            <person name="Misra M."/>
            <person name="Lapidus A."/>
            <person name="Copeland A."/>
            <person name="Nolan M."/>
            <person name="Lucas S."/>
            <person name="Chen F."/>
            <person name="Tice H."/>
            <person name="Cheng J.F."/>
            <person name="Han C."/>
            <person name="Detter J.C."/>
            <person name="Tapia R."/>
            <person name="Bruce D."/>
            <person name="Goodwin L."/>
            <person name="Pitluck S."/>
            <person name="Pati A."/>
            <person name="Anderson I."/>
            <person name="Ivanova N."/>
            <person name="Mavromatis K."/>
            <person name="Mikhailova N."/>
            <person name="Chen A."/>
            <person name="Palaniappan K."/>
            <person name="Bilek Y."/>
            <person name="Hader T."/>
            <person name="Land M."/>
            <person name="Hauser L."/>
            <person name="Chang Y.J."/>
            <person name="Jeffries C.D."/>
            <person name="Tindall B.J."/>
            <person name="Rohde M."/>
            <person name="Goker M."/>
            <person name="Bristow J."/>
            <person name="Eisen J.A."/>
            <person name="Markowitz V."/>
            <person name="Hugenholtz P."/>
            <person name="Kyrpides N.C."/>
            <person name="Klenk H.P."/>
        </authorList>
    </citation>
    <scope>NUCLEOTIDE SEQUENCE [LARGE SCALE GENOMIC DNA]</scope>
    <source>
        <strain evidence="14">DSM 14484 / JCM 11386 / HI 11/12</strain>
    </source>
</reference>
<keyword evidence="7 10" id="KW-0949">S-adenosyl-L-methionine</keyword>
<evidence type="ECO:0000256" key="6">
    <source>
        <dbReference type="ARBA" id="ARBA00022679"/>
    </source>
</evidence>
<evidence type="ECO:0000256" key="9">
    <source>
        <dbReference type="ARBA" id="ARBA00047944"/>
    </source>
</evidence>
<evidence type="ECO:0000313" key="13">
    <source>
        <dbReference type="EMBL" id="ADC89941.1"/>
    </source>
</evidence>
<dbReference type="SUPFAM" id="SSF88697">
    <property type="entry name" value="PUA domain-like"/>
    <property type="match status" value="1"/>
</dbReference>
<comment type="similarity">
    <text evidence="2 10">Belongs to the RNA methyltransferase RsmE family.</text>
</comment>
<evidence type="ECO:0000313" key="14">
    <source>
        <dbReference type="Proteomes" id="UP000002043"/>
    </source>
</evidence>
<dbReference type="SUPFAM" id="SSF75217">
    <property type="entry name" value="alpha/beta knot"/>
    <property type="match status" value="1"/>
</dbReference>
<evidence type="ECO:0000256" key="10">
    <source>
        <dbReference type="PIRNR" id="PIRNR015601"/>
    </source>
</evidence>
<name>D3SMG1_THEAH</name>
<keyword evidence="6 10" id="KW-0808">Transferase</keyword>
<comment type="function">
    <text evidence="8 10">Specifically methylates the N3 position of the uracil ring of uridine 1498 (m3U1498) in 16S rRNA. Acts on the fully assembled 30S ribosomal subunit.</text>
</comment>
<dbReference type="EC" id="2.1.1.193" evidence="10"/>
<protein>
    <recommendedName>
        <fullName evidence="10">Ribosomal RNA small subunit methyltransferase E</fullName>
        <ecNumber evidence="10">2.1.1.193</ecNumber>
    </recommendedName>
</protein>
<dbReference type="PANTHER" id="PTHR30027">
    <property type="entry name" value="RIBOSOMAL RNA SMALL SUBUNIT METHYLTRANSFERASE E"/>
    <property type="match status" value="1"/>
</dbReference>
<dbReference type="Pfam" id="PF20260">
    <property type="entry name" value="PUA_4"/>
    <property type="match status" value="1"/>
</dbReference>
<keyword evidence="5 10" id="KW-0489">Methyltransferase</keyword>
<dbReference type="eggNOG" id="COG1385">
    <property type="taxonomic scope" value="Bacteria"/>
</dbReference>
<evidence type="ECO:0000256" key="4">
    <source>
        <dbReference type="ARBA" id="ARBA00022552"/>
    </source>
</evidence>
<evidence type="ECO:0000256" key="8">
    <source>
        <dbReference type="ARBA" id="ARBA00025699"/>
    </source>
</evidence>
<gene>
    <name evidence="13" type="ordered locus">Thal_1310</name>
</gene>
<dbReference type="Gene3D" id="2.40.240.20">
    <property type="entry name" value="Hypothetical PUA domain-like, domain 1"/>
    <property type="match status" value="1"/>
</dbReference>
<dbReference type="PIRSF" id="PIRSF015601">
    <property type="entry name" value="MTase_slr0722"/>
    <property type="match status" value="1"/>
</dbReference>
<organism evidence="13 14">
    <name type="scientific">Thermocrinis albus (strain DSM 14484 / JCM 11386 / HI 11/12)</name>
    <dbReference type="NCBI Taxonomy" id="638303"/>
    <lineage>
        <taxon>Bacteria</taxon>
        <taxon>Pseudomonadati</taxon>
        <taxon>Aquificota</taxon>
        <taxon>Aquificia</taxon>
        <taxon>Aquificales</taxon>
        <taxon>Aquificaceae</taxon>
        <taxon>Thermocrinis</taxon>
    </lineage>
</organism>
<dbReference type="InterPro" id="IPR046886">
    <property type="entry name" value="RsmE_MTase_dom"/>
</dbReference>
<dbReference type="InterPro" id="IPR029028">
    <property type="entry name" value="Alpha/beta_knot_MTases"/>
</dbReference>
<keyword evidence="3 10" id="KW-0963">Cytoplasm</keyword>
<dbReference type="InterPro" id="IPR015947">
    <property type="entry name" value="PUA-like_sf"/>
</dbReference>
<dbReference type="HOGENOM" id="CLU_067442_3_0_0"/>
<evidence type="ECO:0000256" key="3">
    <source>
        <dbReference type="ARBA" id="ARBA00022490"/>
    </source>
</evidence>
<dbReference type="NCBIfam" id="TIGR00046">
    <property type="entry name" value="RsmE family RNA methyltransferase"/>
    <property type="match status" value="1"/>
</dbReference>
<feature type="domain" description="Ribosomal RNA small subunit methyltransferase E methyltransferase" evidence="11">
    <location>
        <begin position="80"/>
        <end position="235"/>
    </location>
</feature>
<dbReference type="Pfam" id="PF04452">
    <property type="entry name" value="Methyltrans_RNA"/>
    <property type="match status" value="1"/>
</dbReference>
<proteinExistence type="inferred from homology"/>
<dbReference type="EMBL" id="CP001931">
    <property type="protein sequence ID" value="ADC89941.1"/>
    <property type="molecule type" value="Genomic_DNA"/>
</dbReference>
<dbReference type="InterPro" id="IPR029026">
    <property type="entry name" value="tRNA_m1G_MTases_N"/>
</dbReference>
<keyword evidence="4 10" id="KW-0698">rRNA processing</keyword>
<dbReference type="InterPro" id="IPR046887">
    <property type="entry name" value="RsmE_PUA-like"/>
</dbReference>